<feature type="transmembrane region" description="Helical" evidence="1">
    <location>
        <begin position="65"/>
        <end position="82"/>
    </location>
</feature>
<feature type="transmembrane region" description="Helical" evidence="1">
    <location>
        <begin position="9"/>
        <end position="29"/>
    </location>
</feature>
<comment type="caution">
    <text evidence="2">The sequence shown here is derived from an EMBL/GenBank/DDBJ whole genome shotgun (WGS) entry which is preliminary data.</text>
</comment>
<dbReference type="SUPFAM" id="SSF55961">
    <property type="entry name" value="Bet v1-like"/>
    <property type="match status" value="1"/>
</dbReference>
<keyword evidence="1" id="KW-0812">Transmembrane</keyword>
<dbReference type="EMBL" id="JAGETZ010000001">
    <property type="protein sequence ID" value="MBO2008089.1"/>
    <property type="molecule type" value="Genomic_DNA"/>
</dbReference>
<feature type="transmembrane region" description="Helical" evidence="1">
    <location>
        <begin position="35"/>
        <end position="53"/>
    </location>
</feature>
<organism evidence="2 3">
    <name type="scientific">Hymenobacter negativus</name>
    <dbReference type="NCBI Taxonomy" id="2795026"/>
    <lineage>
        <taxon>Bacteria</taxon>
        <taxon>Pseudomonadati</taxon>
        <taxon>Bacteroidota</taxon>
        <taxon>Cytophagia</taxon>
        <taxon>Cytophagales</taxon>
        <taxon>Hymenobacteraceae</taxon>
        <taxon>Hymenobacter</taxon>
    </lineage>
</organism>
<evidence type="ECO:0000313" key="2">
    <source>
        <dbReference type="EMBL" id="MBO2008089.1"/>
    </source>
</evidence>
<keyword evidence="1" id="KW-1133">Transmembrane helix</keyword>
<dbReference type="Gene3D" id="3.30.530.20">
    <property type="match status" value="1"/>
</dbReference>
<name>A0ABS3QA13_9BACT</name>
<feature type="transmembrane region" description="Helical" evidence="1">
    <location>
        <begin position="88"/>
        <end position="111"/>
    </location>
</feature>
<dbReference type="RefSeq" id="WP_208173608.1">
    <property type="nucleotide sequence ID" value="NZ_JAGETZ010000001.1"/>
</dbReference>
<keyword evidence="3" id="KW-1185">Reference proteome</keyword>
<sequence>MKPSRLRTLLIGLGAGVAYGFLAMLVVLANEDGVSVGYIYVLPLVLGAVPVLFSTREQLQAYKDYILLPWGIVLTVFFLSYISGFEGLICLVIIIGPFLLLGSLGALLFRFIKLRDAGNGTRLYASLLLPFLALLVEKAIHPVDQFHTVTTSVYVDASRAQVWSNVQNVRHIRPGEITTHFVHLMGVPKPLDGALDYPGAGGVRRITWEKGIRFQERITAWHDSTGFAYDIDVDPASIPPTTLDEHVMIGGEYFDVVRGSYSLAPAGPGRCRVTLTCTYRVTTNLPTYSRWWADFVLDDFNTMILEVIKRRSEQVVS</sequence>
<gene>
    <name evidence="2" type="ORF">J4E00_03445</name>
</gene>
<evidence type="ECO:0000313" key="3">
    <source>
        <dbReference type="Proteomes" id="UP000664369"/>
    </source>
</evidence>
<accession>A0ABS3QA13</accession>
<reference evidence="2 3" key="1">
    <citation type="submission" date="2021-03" db="EMBL/GenBank/DDBJ databases">
        <authorList>
            <person name="Kim M.K."/>
        </authorList>
    </citation>
    <scope>NUCLEOTIDE SEQUENCE [LARGE SCALE GENOMIC DNA]</scope>
    <source>
        <strain evidence="2 3">BT442</strain>
    </source>
</reference>
<dbReference type="Proteomes" id="UP000664369">
    <property type="component" value="Unassembled WGS sequence"/>
</dbReference>
<keyword evidence="1" id="KW-0472">Membrane</keyword>
<proteinExistence type="predicted"/>
<dbReference type="InterPro" id="IPR023393">
    <property type="entry name" value="START-like_dom_sf"/>
</dbReference>
<evidence type="ECO:0000256" key="1">
    <source>
        <dbReference type="SAM" id="Phobius"/>
    </source>
</evidence>
<protein>
    <submittedName>
        <fullName evidence="2">SRPBCC family protein</fullName>
    </submittedName>
</protein>